<dbReference type="SUPFAM" id="SSF53649">
    <property type="entry name" value="Alkaline phosphatase-like"/>
    <property type="match status" value="1"/>
</dbReference>
<proteinExistence type="predicted"/>
<sequence length="219" mass="23734">MYRSPVGLSGVGLATGLPRHSPEAAPVGHEFDQGIGPYIDHLLAAGVVVLSEYGLAPAHRPIDINRALRHAGLLEVYVQGRMEYLNPWTSRAFAFADHRVAHIYVRDPADRAGVAGTIAALDGVAEILDSEDTAVYGMDRGTSGDLVALAEPDAWFTYYYWLDDADAPDFAQHVHGHRMPGHSPTGPLHDRAVPATRLRTEARTDHWTAVGPHPLAARP</sequence>
<comment type="caution">
    <text evidence="1">The sequence shown here is derived from an EMBL/GenBank/DDBJ whole genome shotgun (WGS) entry which is preliminary data.</text>
</comment>
<reference evidence="1 2" key="1">
    <citation type="submission" date="2019-07" db="EMBL/GenBank/DDBJ databases">
        <title>New species of Amycolatopsis and Streptomyces.</title>
        <authorList>
            <person name="Duangmal K."/>
            <person name="Teo W.F.A."/>
            <person name="Lipun K."/>
        </authorList>
    </citation>
    <scope>NUCLEOTIDE SEQUENCE [LARGE SCALE GENOMIC DNA]</scope>
    <source>
        <strain evidence="1 2">NBRC 106415</strain>
    </source>
</reference>
<dbReference type="Proteomes" id="UP000400924">
    <property type="component" value="Unassembled WGS sequence"/>
</dbReference>
<dbReference type="InterPro" id="IPR002591">
    <property type="entry name" value="Phosphodiest/P_Trfase"/>
</dbReference>
<organism evidence="1 2">
    <name type="scientific">Streptomyces spongiae</name>
    <dbReference type="NCBI Taxonomy" id="565072"/>
    <lineage>
        <taxon>Bacteria</taxon>
        <taxon>Bacillati</taxon>
        <taxon>Actinomycetota</taxon>
        <taxon>Actinomycetes</taxon>
        <taxon>Kitasatosporales</taxon>
        <taxon>Streptomycetaceae</taxon>
        <taxon>Streptomyces</taxon>
    </lineage>
</organism>
<evidence type="ECO:0000313" key="2">
    <source>
        <dbReference type="Proteomes" id="UP000400924"/>
    </source>
</evidence>
<evidence type="ECO:0000313" key="1">
    <source>
        <dbReference type="EMBL" id="MPY55931.1"/>
    </source>
</evidence>
<dbReference type="AlphaFoldDB" id="A0A5N8X8V5"/>
<protein>
    <submittedName>
        <fullName evidence="1">Alkaline phosphatase family protein</fullName>
    </submittedName>
</protein>
<name>A0A5N8X8V5_9ACTN</name>
<accession>A0A5N8X8V5</accession>
<dbReference type="OrthoDB" id="9771966at2"/>
<dbReference type="Pfam" id="PF01663">
    <property type="entry name" value="Phosphodiest"/>
    <property type="match status" value="1"/>
</dbReference>
<keyword evidence="2" id="KW-1185">Reference proteome</keyword>
<gene>
    <name evidence="1" type="ORF">FNH08_01625</name>
</gene>
<dbReference type="InterPro" id="IPR017850">
    <property type="entry name" value="Alkaline_phosphatase_core_sf"/>
</dbReference>
<dbReference type="RefSeq" id="WP_152769463.1">
    <property type="nucleotide sequence ID" value="NZ_VJZC01000005.1"/>
</dbReference>
<dbReference type="EMBL" id="VJZC01000005">
    <property type="protein sequence ID" value="MPY55931.1"/>
    <property type="molecule type" value="Genomic_DNA"/>
</dbReference>